<evidence type="ECO:0000313" key="1">
    <source>
        <dbReference type="EMBL" id="MDP7735748.1"/>
    </source>
</evidence>
<reference evidence="1" key="1">
    <citation type="submission" date="2023-06" db="EMBL/GenBank/DDBJ databases">
        <title>Identification of two novel mycobacterium reveal diversities and complexities of Mycobacterium gordonae clade.</title>
        <authorList>
            <person name="Matsumoto Y."/>
            <person name="Nakamura S."/>
            <person name="Motooka D."/>
            <person name="Fukushima K."/>
        </authorList>
    </citation>
    <scope>NUCLEOTIDE SEQUENCE</scope>
    <source>
        <strain evidence="1">TY812</strain>
    </source>
</reference>
<dbReference type="EMBL" id="JAUFSA010000001">
    <property type="protein sequence ID" value="MDP7735748.1"/>
    <property type="molecule type" value="Genomic_DNA"/>
</dbReference>
<evidence type="ECO:0000313" key="2">
    <source>
        <dbReference type="Proteomes" id="UP001229081"/>
    </source>
</evidence>
<accession>A0AAJ1S1W4</accession>
<dbReference type="AlphaFoldDB" id="A0AAJ1S1W4"/>
<sequence length="156" mass="17309">MVEERCDLTRSAVGIASDTKLNEQVHAVEISALAYEFGSVEFEDQGKGQLDRAACRGKAAIRPEVRTTHVSFHHHLVVVMAERTGLDVEAHVWKGDEKFAVRVGNRIVTDGDLAGEFRSCHTGLEGRERRSDVVLVLSFEVVDDRGRTQLPNGRLN</sequence>
<proteinExistence type="predicted"/>
<protein>
    <submittedName>
        <fullName evidence="1">Uncharacterized protein</fullName>
    </submittedName>
</protein>
<comment type="caution">
    <text evidence="1">The sequence shown here is derived from an EMBL/GenBank/DDBJ whole genome shotgun (WGS) entry which is preliminary data.</text>
</comment>
<organism evidence="1 2">
    <name type="scientific">Mycobacterium paragordonae</name>
    <dbReference type="NCBI Taxonomy" id="1389713"/>
    <lineage>
        <taxon>Bacteria</taxon>
        <taxon>Bacillati</taxon>
        <taxon>Actinomycetota</taxon>
        <taxon>Actinomycetes</taxon>
        <taxon>Mycobacteriales</taxon>
        <taxon>Mycobacteriaceae</taxon>
        <taxon>Mycobacterium</taxon>
    </lineage>
</organism>
<gene>
    <name evidence="1" type="ORF">QXL92_13450</name>
</gene>
<name>A0AAJ1S1W4_9MYCO</name>
<dbReference type="Proteomes" id="UP001229081">
    <property type="component" value="Unassembled WGS sequence"/>
</dbReference>